<proteinExistence type="predicted"/>
<dbReference type="EMBL" id="JARQZJ010000061">
    <property type="protein sequence ID" value="KAK9878955.1"/>
    <property type="molecule type" value="Genomic_DNA"/>
</dbReference>
<organism evidence="2 3">
    <name type="scientific">Henosepilachna vigintioctopunctata</name>
    <dbReference type="NCBI Taxonomy" id="420089"/>
    <lineage>
        <taxon>Eukaryota</taxon>
        <taxon>Metazoa</taxon>
        <taxon>Ecdysozoa</taxon>
        <taxon>Arthropoda</taxon>
        <taxon>Hexapoda</taxon>
        <taxon>Insecta</taxon>
        <taxon>Pterygota</taxon>
        <taxon>Neoptera</taxon>
        <taxon>Endopterygota</taxon>
        <taxon>Coleoptera</taxon>
        <taxon>Polyphaga</taxon>
        <taxon>Cucujiformia</taxon>
        <taxon>Coccinelloidea</taxon>
        <taxon>Coccinellidae</taxon>
        <taxon>Epilachninae</taxon>
        <taxon>Epilachnini</taxon>
        <taxon>Henosepilachna</taxon>
    </lineage>
</organism>
<feature type="compositionally biased region" description="Basic and acidic residues" evidence="1">
    <location>
        <begin position="153"/>
        <end position="165"/>
    </location>
</feature>
<evidence type="ECO:0008006" key="4">
    <source>
        <dbReference type="Google" id="ProtNLM"/>
    </source>
</evidence>
<accession>A0AAW1UDB1</accession>
<comment type="caution">
    <text evidence="2">The sequence shown here is derived from an EMBL/GenBank/DDBJ whole genome shotgun (WGS) entry which is preliminary data.</text>
</comment>
<name>A0AAW1UDB1_9CUCU</name>
<feature type="compositionally biased region" description="Low complexity" evidence="1">
    <location>
        <begin position="134"/>
        <end position="146"/>
    </location>
</feature>
<dbReference type="Proteomes" id="UP001431783">
    <property type="component" value="Unassembled WGS sequence"/>
</dbReference>
<dbReference type="AlphaFoldDB" id="A0AAW1UDB1"/>
<reference evidence="2 3" key="1">
    <citation type="submission" date="2023-03" db="EMBL/GenBank/DDBJ databases">
        <title>Genome insight into feeding habits of ladybird beetles.</title>
        <authorList>
            <person name="Li H.-S."/>
            <person name="Huang Y.-H."/>
            <person name="Pang H."/>
        </authorList>
    </citation>
    <scope>NUCLEOTIDE SEQUENCE [LARGE SCALE GENOMIC DNA]</scope>
    <source>
        <strain evidence="2">SYSU_2023b</strain>
        <tissue evidence="2">Whole body</tissue>
    </source>
</reference>
<evidence type="ECO:0000256" key="1">
    <source>
        <dbReference type="SAM" id="MobiDB-lite"/>
    </source>
</evidence>
<gene>
    <name evidence="2" type="ORF">WA026_003774</name>
</gene>
<evidence type="ECO:0000313" key="3">
    <source>
        <dbReference type="Proteomes" id="UP001431783"/>
    </source>
</evidence>
<keyword evidence="3" id="KW-1185">Reference proteome</keyword>
<sequence>MKKTNSSKKVLCGNILYKVLIAVLTLIDSNKECPEALDIHEYILQNYCTEGDSYSQILNALERGVKSGFLYKKRKKYCLVCPAATISRQDKPRMFEMERIRSIFSSNCIKKKCNKTDPKARKKLRTHSCGDMGNKNTKPNSSPKNNRCVNMNKNKEDNWTQEKKSSSVPVSKSNFEFYN</sequence>
<protein>
    <recommendedName>
        <fullName evidence="4">H15 domain-containing protein</fullName>
    </recommendedName>
</protein>
<feature type="region of interest" description="Disordered" evidence="1">
    <location>
        <begin position="115"/>
        <end position="179"/>
    </location>
</feature>
<evidence type="ECO:0000313" key="2">
    <source>
        <dbReference type="EMBL" id="KAK9878955.1"/>
    </source>
</evidence>